<dbReference type="NCBIfam" id="TIGR02966">
    <property type="entry name" value="phoR_proteo"/>
    <property type="match status" value="1"/>
</dbReference>
<dbReference type="CDD" id="cd17618">
    <property type="entry name" value="REC_OmpR_PhoB"/>
    <property type="match status" value="1"/>
</dbReference>
<evidence type="ECO:0000256" key="27">
    <source>
        <dbReference type="ARBA" id="ARBA00024735"/>
    </source>
</evidence>
<evidence type="ECO:0000256" key="17">
    <source>
        <dbReference type="ARBA" id="ARBA00022741"/>
    </source>
</evidence>
<dbReference type="GO" id="GO:0004721">
    <property type="term" value="F:phosphoprotein phosphatase activity"/>
    <property type="evidence" value="ECO:0007669"/>
    <property type="project" value="InterPro"/>
</dbReference>
<dbReference type="InterPro" id="IPR000014">
    <property type="entry name" value="PAS"/>
</dbReference>
<evidence type="ECO:0000256" key="23">
    <source>
        <dbReference type="ARBA" id="ARBA00023125"/>
    </source>
</evidence>
<sequence length="922" mass="103736">MAKRILVVEDEAPIREMLCFVLEQNDYQPIEAEDYDSAVGKLIEPWPDLILLDWMLPGGSGIQFIKHLKREAMTRDIPVMMLTARGEEEDRVRGLEVGADDYITKPFSPKELMARIKAVMRRISPMAVEEVIEMQGLSLDPSSHRVMSETTPLEMGPTEYKLLHFFMTHPERVYSREQLLNHVWGTNVYVEDRTVDVHIRRLRKALEVSGHDRMRLLTELLLVCLPAVLLGLLFGGLPWWLLLSVLTVLLWHFHNLMRLSHWLWLDRTMTPPAGRASWEPLFYGLYQMQLRNRRRRRELGNLIKRFRSGAESLPDAVILTTEEGTIFWCNGLAQQHLGLRWPEDNGQNILNLLRYPEFSRYLRQRDFDKPLTLVLNNKLHMEFRVMPYSEGQWLLVARDVTQMHQLEGARRNFFANVSHELRTPLTVLQGYLEMMNDSVMSEPSRSKALHTMSEQTRRMDSLVKQLLTLSRIEAAPAIDLKEKVDVPVMLKLLQHEAATLSGGRHDIHFHTDPHLKVFGNDEQLRSAISNLVYNAVNHTPDGTRIDISWLRGKQGAIFRVCDNGPGIASEHIPRLTERFYRVDKARSRATGGSGLGLAIVKHALSHHNARLDITSVPHKETCFTFTLPARLIVSSPGALSGNLSSVGSDTLGYLMTLWGEDFSRQAPGVNVQVQASGSSTAPTALAAGAAQLGPMSRPMQADERQAFEARYGYPPLAVPVAMDALVVVVNQRNPLQQIEPRQLDAIFSITRLCGAHSVPLRWGDLGLTGAQWSKRPIQRYGRNSASGTWGFFKQQVLCKGDFRSDVAEFPGSAAVVQAVAGNSRSIGYASFGFHLSGVKMLAVMNDQGQAITPDADAIRSGRYPWARPLYLYVNKAPGKPLPPLVAAFLQQVLSAQGQRRVSEAGYLPLSDSQMMQARAALR</sequence>
<keyword evidence="11" id="KW-0963">Cytoplasm</keyword>
<keyword evidence="12" id="KW-0997">Cell inner membrane</keyword>
<dbReference type="AlphaFoldDB" id="A0A7R9IV08"/>
<dbReference type="InterPro" id="IPR011862">
    <property type="entry name" value="Phos-bd"/>
</dbReference>
<dbReference type="CDD" id="cd00130">
    <property type="entry name" value="PAS"/>
    <property type="match status" value="1"/>
</dbReference>
<dbReference type="InterPro" id="IPR050351">
    <property type="entry name" value="BphY/WalK/GraS-like"/>
</dbReference>
<dbReference type="SUPFAM" id="SSF46894">
    <property type="entry name" value="C-terminal effector domain of the bipartite response regulators"/>
    <property type="match status" value="1"/>
</dbReference>
<dbReference type="PROSITE" id="PS51755">
    <property type="entry name" value="OMPR_PHOB"/>
    <property type="match status" value="1"/>
</dbReference>
<keyword evidence="14" id="KW-0592">Phosphate transport</keyword>
<evidence type="ECO:0000256" key="25">
    <source>
        <dbReference type="ARBA" id="ARBA00023159"/>
    </source>
</evidence>
<dbReference type="InterPro" id="IPR011879">
    <property type="entry name" value="Sig_transdc_resp-reg_PhoB"/>
</dbReference>
<dbReference type="NCBIfam" id="NF008235">
    <property type="entry name" value="PRK11006.1"/>
    <property type="match status" value="1"/>
</dbReference>
<evidence type="ECO:0000256" key="7">
    <source>
        <dbReference type="ARBA" id="ARBA00015955"/>
    </source>
</evidence>
<dbReference type="InterPro" id="IPR013767">
    <property type="entry name" value="PAS_fold"/>
</dbReference>
<dbReference type="GO" id="GO:0000155">
    <property type="term" value="F:phosphorelay sensor kinase activity"/>
    <property type="evidence" value="ECO:0007669"/>
    <property type="project" value="InterPro"/>
</dbReference>
<accession>A0A7R9IV08</accession>
<dbReference type="FunFam" id="3.30.565.10:FF:000032">
    <property type="entry name" value="Phosphate regulon sensor histidine kinase PhoR"/>
    <property type="match status" value="1"/>
</dbReference>
<evidence type="ECO:0000256" key="24">
    <source>
        <dbReference type="ARBA" id="ARBA00023136"/>
    </source>
</evidence>
<evidence type="ECO:0000256" key="10">
    <source>
        <dbReference type="ARBA" id="ARBA00022475"/>
    </source>
</evidence>
<dbReference type="Gene3D" id="3.40.190.10">
    <property type="entry name" value="Periplasmic binding protein-like II"/>
    <property type="match status" value="2"/>
</dbReference>
<dbReference type="NCBIfam" id="TIGR02154">
    <property type="entry name" value="PhoB"/>
    <property type="match status" value="1"/>
</dbReference>
<dbReference type="InterPro" id="IPR014310">
    <property type="entry name" value="Sig_transdc_His_kinase_PhoR"/>
</dbReference>
<dbReference type="FunFam" id="1.10.287.130:FF:000001">
    <property type="entry name" value="Two-component sensor histidine kinase"/>
    <property type="match status" value="1"/>
</dbReference>
<evidence type="ECO:0000256" key="6">
    <source>
        <dbReference type="ARBA" id="ARBA00013332"/>
    </source>
</evidence>
<dbReference type="InterPro" id="IPR036097">
    <property type="entry name" value="HisK_dim/P_sf"/>
</dbReference>
<organism evidence="38">
    <name type="scientific">Timema californicum</name>
    <name type="common">California timema</name>
    <name type="synonym">Walking stick</name>
    <dbReference type="NCBI Taxonomy" id="61474"/>
    <lineage>
        <taxon>Eukaryota</taxon>
        <taxon>Metazoa</taxon>
        <taxon>Ecdysozoa</taxon>
        <taxon>Arthropoda</taxon>
        <taxon>Hexapoda</taxon>
        <taxon>Insecta</taxon>
        <taxon>Pterygota</taxon>
        <taxon>Neoptera</taxon>
        <taxon>Polyneoptera</taxon>
        <taxon>Phasmatodea</taxon>
        <taxon>Timematodea</taxon>
        <taxon>Timematoidea</taxon>
        <taxon>Timematidae</taxon>
        <taxon>Timema</taxon>
    </lineage>
</organism>
<dbReference type="PROSITE" id="PS50109">
    <property type="entry name" value="HIS_KIN"/>
    <property type="match status" value="1"/>
</dbReference>
<dbReference type="PANTHER" id="PTHR45453">
    <property type="entry name" value="PHOSPHATE REGULON SENSOR PROTEIN PHOR"/>
    <property type="match status" value="1"/>
</dbReference>
<evidence type="ECO:0000256" key="33">
    <source>
        <dbReference type="SAM" id="Phobius"/>
    </source>
</evidence>
<dbReference type="Gene3D" id="1.10.10.10">
    <property type="entry name" value="Winged helix-like DNA-binding domain superfamily/Winged helix DNA-binding domain"/>
    <property type="match status" value="1"/>
</dbReference>
<dbReference type="CDD" id="cd00383">
    <property type="entry name" value="trans_reg_C"/>
    <property type="match status" value="1"/>
</dbReference>
<feature type="modified residue" description="4-aspartylphosphate" evidence="31">
    <location>
        <position position="53"/>
    </location>
</feature>
<feature type="domain" description="OmpR/PhoB-type" evidence="37">
    <location>
        <begin position="129"/>
        <end position="232"/>
    </location>
</feature>
<dbReference type="SUPFAM" id="SSF52172">
    <property type="entry name" value="CheY-like"/>
    <property type="match status" value="1"/>
</dbReference>
<evidence type="ECO:0000256" key="15">
    <source>
        <dbReference type="ARBA" id="ARBA00022679"/>
    </source>
</evidence>
<dbReference type="PROSITE" id="PS50110">
    <property type="entry name" value="RESPONSE_REGULATORY"/>
    <property type="match status" value="1"/>
</dbReference>
<evidence type="ECO:0000256" key="26">
    <source>
        <dbReference type="ARBA" id="ARBA00023163"/>
    </source>
</evidence>
<dbReference type="InterPro" id="IPR003594">
    <property type="entry name" value="HATPase_dom"/>
</dbReference>
<keyword evidence="26" id="KW-0804">Transcription</keyword>
<dbReference type="PRINTS" id="PR00344">
    <property type="entry name" value="BCTRLSENSOR"/>
</dbReference>
<evidence type="ECO:0000256" key="18">
    <source>
        <dbReference type="ARBA" id="ARBA00022777"/>
    </source>
</evidence>
<dbReference type="GO" id="GO:0005886">
    <property type="term" value="C:plasma membrane"/>
    <property type="evidence" value="ECO:0007669"/>
    <property type="project" value="UniProtKB-SubCell"/>
</dbReference>
<evidence type="ECO:0000256" key="11">
    <source>
        <dbReference type="ARBA" id="ARBA00022490"/>
    </source>
</evidence>
<evidence type="ECO:0000256" key="22">
    <source>
        <dbReference type="ARBA" id="ARBA00023015"/>
    </source>
</evidence>
<dbReference type="GO" id="GO:0006355">
    <property type="term" value="P:regulation of DNA-templated transcription"/>
    <property type="evidence" value="ECO:0007669"/>
    <property type="project" value="InterPro"/>
</dbReference>
<evidence type="ECO:0000256" key="16">
    <source>
        <dbReference type="ARBA" id="ARBA00022692"/>
    </source>
</evidence>
<dbReference type="InterPro" id="IPR021766">
    <property type="entry name" value="PhoR_N"/>
</dbReference>
<evidence type="ECO:0000259" key="34">
    <source>
        <dbReference type="PROSITE" id="PS50109"/>
    </source>
</evidence>
<dbReference type="SMART" id="SM00448">
    <property type="entry name" value="REC"/>
    <property type="match status" value="1"/>
</dbReference>
<dbReference type="EC" id="2.7.13.3" evidence="5"/>
<dbReference type="Pfam" id="PF00512">
    <property type="entry name" value="HisKA"/>
    <property type="match status" value="1"/>
</dbReference>
<name>A0A7R9IV08_TIMCA</name>
<evidence type="ECO:0000256" key="12">
    <source>
        <dbReference type="ARBA" id="ARBA00022519"/>
    </source>
</evidence>
<evidence type="ECO:0000256" key="8">
    <source>
        <dbReference type="ARBA" id="ARBA00019665"/>
    </source>
</evidence>
<evidence type="ECO:0000256" key="5">
    <source>
        <dbReference type="ARBA" id="ARBA00012438"/>
    </source>
</evidence>
<dbReference type="Gene3D" id="3.30.565.10">
    <property type="entry name" value="Histidine kinase-like ATPase, C-terminal domain"/>
    <property type="match status" value="1"/>
</dbReference>
<keyword evidence="17" id="KW-0547">Nucleotide-binding</keyword>
<dbReference type="SMART" id="SM00388">
    <property type="entry name" value="HisKA"/>
    <property type="match status" value="1"/>
</dbReference>
<dbReference type="SMART" id="SM00387">
    <property type="entry name" value="HATPase_c"/>
    <property type="match status" value="1"/>
</dbReference>
<dbReference type="GO" id="GO:0005737">
    <property type="term" value="C:cytoplasm"/>
    <property type="evidence" value="ECO:0007669"/>
    <property type="project" value="UniProtKB-SubCell"/>
</dbReference>
<keyword evidence="23 32" id="KW-0238">DNA-binding</keyword>
<dbReference type="Gene3D" id="3.40.50.2300">
    <property type="match status" value="1"/>
</dbReference>
<feature type="transmembrane region" description="Helical" evidence="33">
    <location>
        <begin position="220"/>
        <end position="253"/>
    </location>
</feature>
<feature type="domain" description="PAS" evidence="36">
    <location>
        <begin position="302"/>
        <end position="378"/>
    </location>
</feature>
<keyword evidence="16 33" id="KW-0812">Transmembrane</keyword>
<dbReference type="GO" id="GO:0003677">
    <property type="term" value="F:DNA binding"/>
    <property type="evidence" value="ECO:0007669"/>
    <property type="project" value="UniProtKB-UniRule"/>
</dbReference>
<dbReference type="GO" id="GO:0042301">
    <property type="term" value="F:phosphate ion binding"/>
    <property type="evidence" value="ECO:0007669"/>
    <property type="project" value="InterPro"/>
</dbReference>
<keyword evidence="9" id="KW-0813">Transport</keyword>
<evidence type="ECO:0000256" key="20">
    <source>
        <dbReference type="ARBA" id="ARBA00022989"/>
    </source>
</evidence>
<keyword evidence="25" id="KW-0010">Activator</keyword>
<evidence type="ECO:0000256" key="2">
    <source>
        <dbReference type="ARBA" id="ARBA00003612"/>
    </source>
</evidence>
<dbReference type="SMART" id="SM00862">
    <property type="entry name" value="Trans_reg_C"/>
    <property type="match status" value="1"/>
</dbReference>
<keyword evidence="20 33" id="KW-1133">Transmembrane helix</keyword>
<dbReference type="InterPro" id="IPR001867">
    <property type="entry name" value="OmpR/PhoB-type_DNA-bd"/>
</dbReference>
<dbReference type="InterPro" id="IPR036890">
    <property type="entry name" value="HATPase_C_sf"/>
</dbReference>
<dbReference type="SUPFAM" id="SSF55874">
    <property type="entry name" value="ATPase domain of HSP90 chaperone/DNA topoisomerase II/histidine kinase"/>
    <property type="match status" value="1"/>
</dbReference>
<dbReference type="GO" id="GO:0000156">
    <property type="term" value="F:phosphorelay response regulator activity"/>
    <property type="evidence" value="ECO:0007669"/>
    <property type="project" value="InterPro"/>
</dbReference>
<evidence type="ECO:0000256" key="1">
    <source>
        <dbReference type="ARBA" id="ARBA00000085"/>
    </source>
</evidence>
<dbReference type="Pfam" id="PF11808">
    <property type="entry name" value="PhoR"/>
    <property type="match status" value="1"/>
</dbReference>
<dbReference type="InterPro" id="IPR004358">
    <property type="entry name" value="Sig_transdc_His_kin-like_C"/>
</dbReference>
<dbReference type="FunFam" id="3.30.450.20:FF:000044">
    <property type="entry name" value="Phosphate regulon sensor histidine kinase PhoR"/>
    <property type="match status" value="1"/>
</dbReference>
<evidence type="ECO:0000256" key="9">
    <source>
        <dbReference type="ARBA" id="ARBA00022448"/>
    </source>
</evidence>
<dbReference type="Pfam" id="PF00072">
    <property type="entry name" value="Response_reg"/>
    <property type="match status" value="1"/>
</dbReference>
<keyword evidence="18" id="KW-0418">Kinase</keyword>
<comment type="function">
    <text evidence="27">This protein is a positive regulator for the phosphate regulon. Transcription of this operon is positively regulated by PhoB and PhoR when phosphate is limited.</text>
</comment>
<dbReference type="InterPro" id="IPR036388">
    <property type="entry name" value="WH-like_DNA-bd_sf"/>
</dbReference>
<dbReference type="SMART" id="SM00091">
    <property type="entry name" value="PAS"/>
    <property type="match status" value="1"/>
</dbReference>
<dbReference type="InterPro" id="IPR001789">
    <property type="entry name" value="Sig_transdc_resp-reg_receiver"/>
</dbReference>
<dbReference type="GO" id="GO:0016036">
    <property type="term" value="P:cellular response to phosphate starvation"/>
    <property type="evidence" value="ECO:0007669"/>
    <property type="project" value="TreeGrafter"/>
</dbReference>
<dbReference type="FunFam" id="1.10.10.10:FF:000011">
    <property type="entry name" value="Phosphate regulon transcriptional regulator PhoB"/>
    <property type="match status" value="1"/>
</dbReference>
<evidence type="ECO:0000256" key="4">
    <source>
        <dbReference type="ARBA" id="ARBA00004496"/>
    </source>
</evidence>
<evidence type="ECO:0000259" key="35">
    <source>
        <dbReference type="PROSITE" id="PS50110"/>
    </source>
</evidence>
<feature type="DNA-binding region" description="OmpR/PhoB-type" evidence="32">
    <location>
        <begin position="129"/>
        <end position="232"/>
    </location>
</feature>
<comment type="function">
    <text evidence="28">Member of the two-component regulatory system PhoR/PhoB involved in the phosphate regulon genes expression. PhoR may function as a membrane-associated protein kinase that phosphorylates PhoB in response to environmental signals.</text>
</comment>
<comment type="catalytic activity">
    <reaction evidence="1">
        <text>ATP + protein L-histidine = ADP + protein N-phospho-L-histidine.</text>
        <dbReference type="EC" id="2.7.13.3"/>
    </reaction>
</comment>
<comment type="function">
    <text evidence="2">Probable promoter-specific protein mediating the interaction between DNA and RNA polymerase.</text>
</comment>
<dbReference type="GO" id="GO:0005524">
    <property type="term" value="F:ATP binding"/>
    <property type="evidence" value="ECO:0007669"/>
    <property type="project" value="UniProtKB-KW"/>
</dbReference>
<dbReference type="NCBIfam" id="TIGR00229">
    <property type="entry name" value="sensory_box"/>
    <property type="match status" value="1"/>
</dbReference>
<dbReference type="PANTHER" id="PTHR45453:SF1">
    <property type="entry name" value="PHOSPHATE REGULON SENSOR PROTEIN PHOR"/>
    <property type="match status" value="1"/>
</dbReference>
<dbReference type="Pfam" id="PF02518">
    <property type="entry name" value="HATPase_c"/>
    <property type="match status" value="1"/>
</dbReference>
<dbReference type="Pfam" id="PF00989">
    <property type="entry name" value="PAS"/>
    <property type="match status" value="1"/>
</dbReference>
<dbReference type="CDD" id="cd13566">
    <property type="entry name" value="PBP2_phosphate"/>
    <property type="match status" value="1"/>
</dbReference>
<evidence type="ECO:0000256" key="28">
    <source>
        <dbReference type="ARBA" id="ARBA00025207"/>
    </source>
</evidence>
<dbReference type="CDD" id="cd00082">
    <property type="entry name" value="HisKA"/>
    <property type="match status" value="1"/>
</dbReference>
<evidence type="ECO:0000256" key="29">
    <source>
        <dbReference type="ARBA" id="ARBA00032623"/>
    </source>
</evidence>
<dbReference type="NCBIfam" id="TIGR02136">
    <property type="entry name" value="ptsS_2"/>
    <property type="match status" value="1"/>
</dbReference>
<keyword evidence="21" id="KW-0902">Two-component regulatory system</keyword>
<dbReference type="Gene3D" id="3.30.450.20">
    <property type="entry name" value="PAS domain"/>
    <property type="match status" value="1"/>
</dbReference>
<feature type="domain" description="Response regulatory" evidence="35">
    <location>
        <begin position="4"/>
        <end position="120"/>
    </location>
</feature>
<keyword evidence="15" id="KW-0808">Transferase</keyword>
<dbReference type="InterPro" id="IPR016032">
    <property type="entry name" value="Sig_transdc_resp-reg_C-effctor"/>
</dbReference>
<dbReference type="Gene3D" id="6.10.250.690">
    <property type="match status" value="1"/>
</dbReference>
<dbReference type="InterPro" id="IPR024370">
    <property type="entry name" value="PBP_domain"/>
</dbReference>
<evidence type="ECO:0000256" key="31">
    <source>
        <dbReference type="PROSITE-ProRule" id="PRU00169"/>
    </source>
</evidence>
<dbReference type="InterPro" id="IPR011006">
    <property type="entry name" value="CheY-like_superfamily"/>
</dbReference>
<evidence type="ECO:0000256" key="32">
    <source>
        <dbReference type="PROSITE-ProRule" id="PRU01091"/>
    </source>
</evidence>
<dbReference type="GO" id="GO:0006817">
    <property type="term" value="P:phosphate ion transport"/>
    <property type="evidence" value="ECO:0007669"/>
    <property type="project" value="UniProtKB-KW"/>
</dbReference>
<dbReference type="SUPFAM" id="SSF55785">
    <property type="entry name" value="PYP-like sensor domain (PAS domain)"/>
    <property type="match status" value="1"/>
</dbReference>
<dbReference type="Pfam" id="PF00486">
    <property type="entry name" value="Trans_reg_C"/>
    <property type="match status" value="1"/>
</dbReference>
<keyword evidence="19" id="KW-0067">ATP-binding</keyword>
<feature type="domain" description="Histidine kinase" evidence="34">
    <location>
        <begin position="416"/>
        <end position="631"/>
    </location>
</feature>
<keyword evidence="13 31" id="KW-0597">Phosphoprotein</keyword>
<keyword evidence="10" id="KW-1003">Cell membrane</keyword>
<dbReference type="InterPro" id="IPR003661">
    <property type="entry name" value="HisK_dim/P_dom"/>
</dbReference>
<dbReference type="SUPFAM" id="SSF53850">
    <property type="entry name" value="Periplasmic binding protein-like II"/>
    <property type="match status" value="1"/>
</dbReference>
<evidence type="ECO:0000259" key="36">
    <source>
        <dbReference type="PROSITE" id="PS50112"/>
    </source>
</evidence>
<evidence type="ECO:0000256" key="13">
    <source>
        <dbReference type="ARBA" id="ARBA00022553"/>
    </source>
</evidence>
<dbReference type="FunFam" id="3.40.50.2300:FF:000001">
    <property type="entry name" value="DNA-binding response regulator PhoB"/>
    <property type="match status" value="1"/>
</dbReference>
<gene>
    <name evidence="38" type="ORF">TCMB3V08_LOCUS131</name>
</gene>
<reference evidence="38" key="1">
    <citation type="submission" date="2020-11" db="EMBL/GenBank/DDBJ databases">
        <authorList>
            <person name="Tran Van P."/>
        </authorList>
    </citation>
    <scope>NUCLEOTIDE SEQUENCE</scope>
</reference>
<keyword evidence="24 33" id="KW-0472">Membrane</keyword>
<dbReference type="Pfam" id="PF12849">
    <property type="entry name" value="PBP_like_2"/>
    <property type="match status" value="1"/>
</dbReference>
<keyword evidence="22" id="KW-0805">Transcription regulation</keyword>
<proteinExistence type="predicted"/>
<evidence type="ECO:0000256" key="3">
    <source>
        <dbReference type="ARBA" id="ARBA00004429"/>
    </source>
</evidence>
<dbReference type="InterPro" id="IPR005467">
    <property type="entry name" value="His_kinase_dom"/>
</dbReference>
<dbReference type="InterPro" id="IPR035965">
    <property type="entry name" value="PAS-like_dom_sf"/>
</dbReference>
<comment type="subcellular location">
    <subcellularLocation>
        <location evidence="3">Cell inner membrane</location>
        <topology evidence="3">Multi-pass membrane protein</topology>
    </subcellularLocation>
    <subcellularLocation>
        <location evidence="4">Cytoplasm</location>
    </subcellularLocation>
</comment>
<evidence type="ECO:0000256" key="14">
    <source>
        <dbReference type="ARBA" id="ARBA00022592"/>
    </source>
</evidence>
<evidence type="ECO:0000256" key="19">
    <source>
        <dbReference type="ARBA" id="ARBA00022840"/>
    </source>
</evidence>
<dbReference type="PROSITE" id="PS50112">
    <property type="entry name" value="PAS"/>
    <property type="match status" value="1"/>
</dbReference>
<evidence type="ECO:0000313" key="38">
    <source>
        <dbReference type="EMBL" id="CAD7567329.1"/>
    </source>
</evidence>
<dbReference type="Gene3D" id="1.10.287.130">
    <property type="match status" value="1"/>
</dbReference>
<dbReference type="EMBL" id="OE179079">
    <property type="protein sequence ID" value="CAD7567329.1"/>
    <property type="molecule type" value="Genomic_DNA"/>
</dbReference>
<evidence type="ECO:0000259" key="37">
    <source>
        <dbReference type="PROSITE" id="PS51755"/>
    </source>
</evidence>
<dbReference type="SUPFAM" id="SSF47384">
    <property type="entry name" value="Homodimeric domain of signal transducing histidine kinase"/>
    <property type="match status" value="1"/>
</dbReference>
<protein>
    <recommendedName>
        <fullName evidence="8">Phosphate regulon sensor protein PhoR</fullName>
        <ecNumber evidence="5">2.7.13.3</ecNumber>
    </recommendedName>
    <alternativeName>
        <fullName evidence="29">OmpR-like protein</fullName>
    </alternativeName>
    <alternativeName>
        <fullName evidence="6">Phosphate regulon transcriptional regulatory protein PhoB</fullName>
    </alternativeName>
    <alternativeName>
        <fullName evidence="7">Probable transcriptional regulator ycf27</fullName>
    </alternativeName>
    <alternativeName>
        <fullName evidence="30">Uncharacterized sensor-like histidine kinase ycf26</fullName>
    </alternativeName>
</protein>
<evidence type="ECO:0000256" key="21">
    <source>
        <dbReference type="ARBA" id="ARBA00023012"/>
    </source>
</evidence>
<evidence type="ECO:0000256" key="30">
    <source>
        <dbReference type="ARBA" id="ARBA00069102"/>
    </source>
</evidence>